<dbReference type="SMART" id="SM00072">
    <property type="entry name" value="GuKc"/>
    <property type="match status" value="1"/>
</dbReference>
<evidence type="ECO:0000256" key="5">
    <source>
        <dbReference type="ARBA" id="ARBA00048594"/>
    </source>
</evidence>
<dbReference type="EMBL" id="AEDD01000003">
    <property type="protein sequence ID" value="EFM11775.1"/>
    <property type="molecule type" value="Genomic_DNA"/>
</dbReference>
<evidence type="ECO:0000256" key="2">
    <source>
        <dbReference type="ARBA" id="ARBA00005790"/>
    </source>
</evidence>
<dbReference type="InterPro" id="IPR008144">
    <property type="entry name" value="Guanylate_kin-like_dom"/>
</dbReference>
<dbReference type="STRING" id="717606.PaecuDRAFT_1381"/>
<dbReference type="AlphaFoldDB" id="E0I6V9"/>
<dbReference type="eggNOG" id="COG0194">
    <property type="taxonomic scope" value="Bacteria"/>
</dbReference>
<name>E0I6V9_9BACL</name>
<dbReference type="OrthoDB" id="1033810at2"/>
<dbReference type="Proteomes" id="UP000005387">
    <property type="component" value="Unassembled WGS sequence"/>
</dbReference>
<accession>E0I6V9</accession>
<evidence type="ECO:0000256" key="1">
    <source>
        <dbReference type="ARBA" id="ARBA00003531"/>
    </source>
</evidence>
<feature type="domain" description="Guanylate kinase-like" evidence="6">
    <location>
        <begin position="4"/>
        <end position="182"/>
    </location>
</feature>
<sequence length="185" mass="21280">MAGPFLFIFTGTGGSGRKTIGHRIGQELGLYSIQSCTTRPPRAPERGTPDRDYRFLSREAFEAKQHNGEFIETAVIGHEQYGILRNDLERPLQEKRNAYVIVNPEGAEALKQRYGNSAIRIFIYVDKMTVRERLEAKGMSFEVVDRYLVTYSEEVVYRKQCEHVIENTDLLRTLARIREAIQSHL</sequence>
<organism evidence="7 8">
    <name type="scientific">Paenibacillus curdlanolyticus YK9</name>
    <dbReference type="NCBI Taxonomy" id="717606"/>
    <lineage>
        <taxon>Bacteria</taxon>
        <taxon>Bacillati</taxon>
        <taxon>Bacillota</taxon>
        <taxon>Bacilli</taxon>
        <taxon>Bacillales</taxon>
        <taxon>Paenibacillaceae</taxon>
        <taxon>Paenibacillus</taxon>
    </lineage>
</organism>
<dbReference type="GO" id="GO:0004385">
    <property type="term" value="F:GMP kinase activity"/>
    <property type="evidence" value="ECO:0007669"/>
    <property type="project" value="UniProtKB-EC"/>
</dbReference>
<dbReference type="PANTHER" id="PTHR23117">
    <property type="entry name" value="GUANYLATE KINASE-RELATED"/>
    <property type="match status" value="1"/>
</dbReference>
<comment type="function">
    <text evidence="1">Essential for recycling GMP and indirectly, cGMP.</text>
</comment>
<dbReference type="InterPro" id="IPR027417">
    <property type="entry name" value="P-loop_NTPase"/>
</dbReference>
<dbReference type="PROSITE" id="PS50052">
    <property type="entry name" value="GUANYLATE_KINASE_2"/>
    <property type="match status" value="1"/>
</dbReference>
<evidence type="ECO:0000313" key="7">
    <source>
        <dbReference type="EMBL" id="EFM11775.1"/>
    </source>
</evidence>
<dbReference type="PANTHER" id="PTHR23117:SF13">
    <property type="entry name" value="GUANYLATE KINASE"/>
    <property type="match status" value="1"/>
</dbReference>
<proteinExistence type="inferred from homology"/>
<evidence type="ECO:0000256" key="4">
    <source>
        <dbReference type="ARBA" id="ARBA00022777"/>
    </source>
</evidence>
<comment type="similarity">
    <text evidence="2">Belongs to the guanylate kinase family.</text>
</comment>
<dbReference type="Gene3D" id="3.40.50.300">
    <property type="entry name" value="P-loop containing nucleotide triphosphate hydrolases"/>
    <property type="match status" value="1"/>
</dbReference>
<keyword evidence="4 7" id="KW-0418">Kinase</keyword>
<dbReference type="SUPFAM" id="SSF52540">
    <property type="entry name" value="P-loop containing nucleoside triphosphate hydrolases"/>
    <property type="match status" value="1"/>
</dbReference>
<evidence type="ECO:0000313" key="8">
    <source>
        <dbReference type="Proteomes" id="UP000005387"/>
    </source>
</evidence>
<keyword evidence="8" id="KW-1185">Reference proteome</keyword>
<protein>
    <submittedName>
        <fullName evidence="7">Guanylate kinase</fullName>
    </submittedName>
</protein>
<keyword evidence="3" id="KW-0808">Transferase</keyword>
<dbReference type="GO" id="GO:0005829">
    <property type="term" value="C:cytosol"/>
    <property type="evidence" value="ECO:0007669"/>
    <property type="project" value="TreeGrafter"/>
</dbReference>
<evidence type="ECO:0000256" key="3">
    <source>
        <dbReference type="ARBA" id="ARBA00022679"/>
    </source>
</evidence>
<reference evidence="7 8" key="1">
    <citation type="submission" date="2010-07" db="EMBL/GenBank/DDBJ databases">
        <title>The draft genome of Paenibacillus curdlanolyticus YK9.</title>
        <authorList>
            <consortium name="US DOE Joint Genome Institute (JGI-PGF)"/>
            <person name="Lucas S."/>
            <person name="Copeland A."/>
            <person name="Lapidus A."/>
            <person name="Cheng J.-F."/>
            <person name="Bruce D."/>
            <person name="Goodwin L."/>
            <person name="Pitluck S."/>
            <person name="Land M.L."/>
            <person name="Hauser L."/>
            <person name="Chang Y.-J."/>
            <person name="Jeffries C."/>
            <person name="Anderson I.J."/>
            <person name="Johnson E."/>
            <person name="Loganathan U."/>
            <person name="Mulhopadhyay B."/>
            <person name="Kyrpides N."/>
            <person name="Woyke T.J."/>
        </authorList>
    </citation>
    <scope>NUCLEOTIDE SEQUENCE [LARGE SCALE GENOMIC DNA]</scope>
    <source>
        <strain evidence="7 8">YK9</strain>
    </source>
</reference>
<gene>
    <name evidence="7" type="ORF">PaecuDRAFT_1381</name>
</gene>
<evidence type="ECO:0000259" key="6">
    <source>
        <dbReference type="PROSITE" id="PS50052"/>
    </source>
</evidence>
<dbReference type="InterPro" id="IPR008145">
    <property type="entry name" value="GK/Ca_channel_bsu"/>
</dbReference>
<dbReference type="Pfam" id="PF00625">
    <property type="entry name" value="Guanylate_kin"/>
    <property type="match status" value="1"/>
</dbReference>
<dbReference type="RefSeq" id="WP_006037394.1">
    <property type="nucleotide sequence ID" value="NZ_AEDD01000003.1"/>
</dbReference>
<comment type="catalytic activity">
    <reaction evidence="5">
        <text>GMP + ATP = GDP + ADP</text>
        <dbReference type="Rhea" id="RHEA:20780"/>
        <dbReference type="ChEBI" id="CHEBI:30616"/>
        <dbReference type="ChEBI" id="CHEBI:58115"/>
        <dbReference type="ChEBI" id="CHEBI:58189"/>
        <dbReference type="ChEBI" id="CHEBI:456216"/>
        <dbReference type="EC" id="2.7.4.8"/>
    </reaction>
</comment>